<keyword evidence="1" id="KW-0812">Transmembrane</keyword>
<organism evidence="2 3">
    <name type="scientific">Arsenicicoccus piscis</name>
    <dbReference type="NCBI Taxonomy" id="673954"/>
    <lineage>
        <taxon>Bacteria</taxon>
        <taxon>Bacillati</taxon>
        <taxon>Actinomycetota</taxon>
        <taxon>Actinomycetes</taxon>
        <taxon>Micrococcales</taxon>
        <taxon>Intrasporangiaceae</taxon>
        <taxon>Arsenicicoccus</taxon>
    </lineage>
</organism>
<keyword evidence="3" id="KW-1185">Reference proteome</keyword>
<evidence type="ECO:0000313" key="3">
    <source>
        <dbReference type="Proteomes" id="UP001157109"/>
    </source>
</evidence>
<dbReference type="RefSeq" id="WP_284284835.1">
    <property type="nucleotide sequence ID" value="NZ_BSUJ01000001.1"/>
</dbReference>
<keyword evidence="1" id="KW-0472">Membrane</keyword>
<dbReference type="InterPro" id="IPR000801">
    <property type="entry name" value="Esterase-like"/>
</dbReference>
<proteinExistence type="predicted"/>
<keyword evidence="1" id="KW-1133">Transmembrane helix</keyword>
<sequence>MGPTSLKVVLLVGALALAVPVVLGVLVARRPGRLRTRILHGVGVALAVLASQVLAVGALGLALNRDLTLFPTWGSVVDAVNADPSDALAQVGIAPQQDGLGLGPDQLKSVRTKGYALHHKQPKGAAGVYRDYVVTGPKSGVTKKVVVWLPPGYDSGQSVANLPVMMVLGGAYVSLDWTVDFLYFGEEASRLIAAKKVKPFIAVFPDINVQAPQDTECVDYPSGVLAYSWLSTDIPHWVTQTFHSSTDRRRWSVQGWSLGGYCAAKLQASDPGRFVAAAAVQGYFEPEPDGTTGALKLDLMRSAALRNKASVSRLIRNKTPRDQLRLLAISSPSDAQSYDQTAAFGRAVAGRPGVRVVMVPGQGHTLAAWLGTQEQVLPFLLNHQP</sequence>
<dbReference type="PANTHER" id="PTHR48098">
    <property type="entry name" value="ENTEROCHELIN ESTERASE-RELATED"/>
    <property type="match status" value="1"/>
</dbReference>
<dbReference type="InterPro" id="IPR050583">
    <property type="entry name" value="Mycobacterial_A85_antigen"/>
</dbReference>
<feature type="transmembrane region" description="Helical" evidence="1">
    <location>
        <begin position="6"/>
        <end position="26"/>
    </location>
</feature>
<reference evidence="3" key="1">
    <citation type="journal article" date="2019" name="Int. J. Syst. Evol. Microbiol.">
        <title>The Global Catalogue of Microorganisms (GCM) 10K type strain sequencing project: providing services to taxonomists for standard genome sequencing and annotation.</title>
        <authorList>
            <consortium name="The Broad Institute Genomics Platform"/>
            <consortium name="The Broad Institute Genome Sequencing Center for Infectious Disease"/>
            <person name="Wu L."/>
            <person name="Ma J."/>
        </authorList>
    </citation>
    <scope>NUCLEOTIDE SEQUENCE [LARGE SCALE GENOMIC DNA]</scope>
    <source>
        <strain evidence="3">NBRC 105830</strain>
    </source>
</reference>
<name>A0ABQ6HTD3_9MICO</name>
<evidence type="ECO:0000256" key="1">
    <source>
        <dbReference type="SAM" id="Phobius"/>
    </source>
</evidence>
<evidence type="ECO:0000313" key="2">
    <source>
        <dbReference type="EMBL" id="GMA21257.1"/>
    </source>
</evidence>
<dbReference type="Pfam" id="PF00756">
    <property type="entry name" value="Esterase"/>
    <property type="match status" value="1"/>
</dbReference>
<gene>
    <name evidence="2" type="ORF">GCM10025862_32780</name>
</gene>
<dbReference type="SUPFAM" id="SSF53474">
    <property type="entry name" value="alpha/beta-Hydrolases"/>
    <property type="match status" value="1"/>
</dbReference>
<dbReference type="Gene3D" id="3.40.50.1820">
    <property type="entry name" value="alpha/beta hydrolase"/>
    <property type="match status" value="1"/>
</dbReference>
<feature type="transmembrane region" description="Helical" evidence="1">
    <location>
        <begin position="38"/>
        <end position="63"/>
    </location>
</feature>
<dbReference type="Proteomes" id="UP001157109">
    <property type="component" value="Unassembled WGS sequence"/>
</dbReference>
<comment type="caution">
    <text evidence="2">The sequence shown here is derived from an EMBL/GenBank/DDBJ whole genome shotgun (WGS) entry which is preliminary data.</text>
</comment>
<accession>A0ABQ6HTD3</accession>
<dbReference type="EMBL" id="BSUJ01000001">
    <property type="protein sequence ID" value="GMA21257.1"/>
    <property type="molecule type" value="Genomic_DNA"/>
</dbReference>
<dbReference type="InterPro" id="IPR029058">
    <property type="entry name" value="AB_hydrolase_fold"/>
</dbReference>
<dbReference type="PANTHER" id="PTHR48098:SF1">
    <property type="entry name" value="DIACYLGLYCEROL ACYLTRANSFERASE_MYCOLYLTRANSFERASE AG85A"/>
    <property type="match status" value="1"/>
</dbReference>
<protein>
    <submittedName>
        <fullName evidence="2">Esterase</fullName>
    </submittedName>
</protein>